<accession>A0A8T0UPK3</accession>
<evidence type="ECO:0000313" key="2">
    <source>
        <dbReference type="Proteomes" id="UP000823388"/>
    </source>
</evidence>
<evidence type="ECO:0000313" key="1">
    <source>
        <dbReference type="EMBL" id="KAG2624038.1"/>
    </source>
</evidence>
<reference evidence="1" key="1">
    <citation type="submission" date="2020-05" db="EMBL/GenBank/DDBJ databases">
        <title>WGS assembly of Panicum virgatum.</title>
        <authorList>
            <person name="Lovell J.T."/>
            <person name="Jenkins J."/>
            <person name="Shu S."/>
            <person name="Juenger T.E."/>
            <person name="Schmutz J."/>
        </authorList>
    </citation>
    <scope>NUCLEOTIDE SEQUENCE</scope>
    <source>
        <strain evidence="1">AP13</strain>
    </source>
</reference>
<dbReference type="Proteomes" id="UP000823388">
    <property type="component" value="Chromosome 3K"/>
</dbReference>
<keyword evidence="2" id="KW-1185">Reference proteome</keyword>
<dbReference type="EMBL" id="CM029041">
    <property type="protein sequence ID" value="KAG2624038.1"/>
    <property type="molecule type" value="Genomic_DNA"/>
</dbReference>
<protein>
    <submittedName>
        <fullName evidence="1">Uncharacterized protein</fullName>
    </submittedName>
</protein>
<name>A0A8T0UPK3_PANVG</name>
<dbReference type="AlphaFoldDB" id="A0A8T0UPK3"/>
<gene>
    <name evidence="1" type="ORF">PVAP13_3KG096027</name>
</gene>
<comment type="caution">
    <text evidence="1">The sequence shown here is derived from an EMBL/GenBank/DDBJ whole genome shotgun (WGS) entry which is preliminary data.</text>
</comment>
<sequence length="82" mass="8839">MKWPATVVLVYGTRSAGSPAALSPLVGAASAPAPATLLPAPFLVLRPDHRRGKWMKPVSLMARVRDKVSWKAFLDGKLQSFP</sequence>
<proteinExistence type="predicted"/>
<organism evidence="1 2">
    <name type="scientific">Panicum virgatum</name>
    <name type="common">Blackwell switchgrass</name>
    <dbReference type="NCBI Taxonomy" id="38727"/>
    <lineage>
        <taxon>Eukaryota</taxon>
        <taxon>Viridiplantae</taxon>
        <taxon>Streptophyta</taxon>
        <taxon>Embryophyta</taxon>
        <taxon>Tracheophyta</taxon>
        <taxon>Spermatophyta</taxon>
        <taxon>Magnoliopsida</taxon>
        <taxon>Liliopsida</taxon>
        <taxon>Poales</taxon>
        <taxon>Poaceae</taxon>
        <taxon>PACMAD clade</taxon>
        <taxon>Panicoideae</taxon>
        <taxon>Panicodae</taxon>
        <taxon>Paniceae</taxon>
        <taxon>Panicinae</taxon>
        <taxon>Panicum</taxon>
        <taxon>Panicum sect. Hiantes</taxon>
    </lineage>
</organism>